<evidence type="ECO:0000313" key="3">
    <source>
        <dbReference type="Proteomes" id="UP001061282"/>
    </source>
</evidence>
<dbReference type="RefSeq" id="WP_271269316.1">
    <property type="nucleotide sequence ID" value="NZ_JAMGZJ010000078.1"/>
</dbReference>
<accession>A0A9J6QFT9</accession>
<keyword evidence="3" id="KW-1185">Reference proteome</keyword>
<evidence type="ECO:0000313" key="2">
    <source>
        <dbReference type="EMBL" id="MCU6670792.1"/>
    </source>
</evidence>
<feature type="region of interest" description="Disordered" evidence="1">
    <location>
        <begin position="281"/>
        <end position="302"/>
    </location>
</feature>
<sequence length="350" mass="40185">MSFTKTIEFANYTLNFGTDKVLLDAFESIVLPSFSDEKYIRKFKDTEYFFTETRLISLDTIDAQFEGPLPFPTIAICGRIIKKTTLKRDQIFRDGVIIQDHQTLESHPSSIFILILNDHRLMLCKEVAGAPTLEEFENTSKHCLAKRYNSFVDYEILKNKRTRKKKPHVKRIYKKDIYEKLGVPKLRVTPLTDPRTLNNFVELFSVVNRLSIELLPTNSENISLDDFWRKIEREKEDLNSNKAQLVYTNRTEDGLNSSAVVEKTTSATQMANSKVVISGKDENGATLSGNNESFTLKTPKPDLDSDLEKASREAYISFNELKEEGDIIVPNRPDRANIISKITSIINRWL</sequence>
<gene>
    <name evidence="2" type="ORF">M8013_18865</name>
</gene>
<reference evidence="2" key="1">
    <citation type="submission" date="2022-05" db="EMBL/GenBank/DDBJ databases">
        <title>Description of a novel species of Leclercia; Leclercia tamurae and the Proposal for a Novel Genus Silvania gen. nov. Containing Two Novel Species Silvania hatchlandensis sp. nov. and Silvania confinis sp. nov. Isolated from the Rhizosphere of Oak.</title>
        <authorList>
            <person name="Maddock D.W."/>
            <person name="Brady C.L."/>
            <person name="Denman S."/>
            <person name="Arnold D."/>
        </authorList>
    </citation>
    <scope>NUCLEOTIDE SEQUENCE</scope>
    <source>
        <strain evidence="2">H4N4</strain>
    </source>
</reference>
<comment type="caution">
    <text evidence="2">The sequence shown here is derived from an EMBL/GenBank/DDBJ whole genome shotgun (WGS) entry which is preliminary data.</text>
</comment>
<dbReference type="Proteomes" id="UP001061282">
    <property type="component" value="Unassembled WGS sequence"/>
</dbReference>
<evidence type="ECO:0000256" key="1">
    <source>
        <dbReference type="SAM" id="MobiDB-lite"/>
    </source>
</evidence>
<feature type="compositionally biased region" description="Polar residues" evidence="1">
    <location>
        <begin position="285"/>
        <end position="296"/>
    </location>
</feature>
<name>A0A9J6QFT9_9ENTR</name>
<dbReference type="EMBL" id="JAMGZJ010000078">
    <property type="protein sequence ID" value="MCU6670792.1"/>
    <property type="molecule type" value="Genomic_DNA"/>
</dbReference>
<dbReference type="AlphaFoldDB" id="A0A9J6QFT9"/>
<proteinExistence type="predicted"/>
<organism evidence="2 3">
    <name type="scientific">Silvania confinis</name>
    <dbReference type="NCBI Taxonomy" id="2926470"/>
    <lineage>
        <taxon>Bacteria</taxon>
        <taxon>Pseudomonadati</taxon>
        <taxon>Pseudomonadota</taxon>
        <taxon>Gammaproteobacteria</taxon>
        <taxon>Enterobacterales</taxon>
        <taxon>Enterobacteriaceae</taxon>
        <taxon>Silvania</taxon>
    </lineage>
</organism>
<protein>
    <submittedName>
        <fullName evidence="2">Uncharacterized protein</fullName>
    </submittedName>
</protein>